<dbReference type="RefSeq" id="WP_095721913.1">
    <property type="nucleotide sequence ID" value="NZ_NTFS01000108.1"/>
</dbReference>
<evidence type="ECO:0000313" key="3">
    <source>
        <dbReference type="EMBL" id="PAX54888.1"/>
    </source>
</evidence>
<evidence type="ECO:0000256" key="1">
    <source>
        <dbReference type="SAM" id="MobiDB-lite"/>
    </source>
</evidence>
<sequence length="92" mass="9723">MLHLKKLVNITLLASALFSPAAMAQELLGTQPGSLSQHVPVRCESVQPGGCIPDKIKTKPPSTDTAKKPPKGKVILGTPTCKDTNGNVIKCY</sequence>
<reference evidence="3 4" key="1">
    <citation type="submission" date="2017-08" db="EMBL/GenBank/DDBJ databases">
        <title>Draft genome sequence of filamentous cyanobacterium Calothrix elsteri CCALA 953.</title>
        <authorList>
            <person name="Gagunashvili A.N."/>
            <person name="Elster J."/>
            <person name="Andresson O.S."/>
        </authorList>
    </citation>
    <scope>NUCLEOTIDE SEQUENCE [LARGE SCALE GENOMIC DNA]</scope>
    <source>
        <strain evidence="3 4">CCALA 953</strain>
    </source>
</reference>
<proteinExistence type="predicted"/>
<feature type="signal peptide" evidence="2">
    <location>
        <begin position="1"/>
        <end position="24"/>
    </location>
</feature>
<feature type="region of interest" description="Disordered" evidence="1">
    <location>
        <begin position="52"/>
        <end position="72"/>
    </location>
</feature>
<organism evidence="3 4">
    <name type="scientific">Brunnivagina elsteri CCALA 953</name>
    <dbReference type="NCBI Taxonomy" id="987040"/>
    <lineage>
        <taxon>Bacteria</taxon>
        <taxon>Bacillati</taxon>
        <taxon>Cyanobacteriota</taxon>
        <taxon>Cyanophyceae</taxon>
        <taxon>Nostocales</taxon>
        <taxon>Calotrichaceae</taxon>
        <taxon>Brunnivagina</taxon>
    </lineage>
</organism>
<dbReference type="AlphaFoldDB" id="A0A2A2TJM2"/>
<name>A0A2A2TJM2_9CYAN</name>
<gene>
    <name evidence="3" type="ORF">CK510_11935</name>
</gene>
<keyword evidence="2" id="KW-0732">Signal</keyword>
<accession>A0A2A2TJM2</accession>
<dbReference type="EMBL" id="NTFS01000108">
    <property type="protein sequence ID" value="PAX54888.1"/>
    <property type="molecule type" value="Genomic_DNA"/>
</dbReference>
<evidence type="ECO:0000256" key="2">
    <source>
        <dbReference type="SAM" id="SignalP"/>
    </source>
</evidence>
<dbReference type="Proteomes" id="UP000218238">
    <property type="component" value="Unassembled WGS sequence"/>
</dbReference>
<feature type="chain" id="PRO_5013262995" evidence="2">
    <location>
        <begin position="25"/>
        <end position="92"/>
    </location>
</feature>
<comment type="caution">
    <text evidence="3">The sequence shown here is derived from an EMBL/GenBank/DDBJ whole genome shotgun (WGS) entry which is preliminary data.</text>
</comment>
<keyword evidence="4" id="KW-1185">Reference proteome</keyword>
<evidence type="ECO:0000313" key="4">
    <source>
        <dbReference type="Proteomes" id="UP000218238"/>
    </source>
</evidence>
<protein>
    <submittedName>
        <fullName evidence="3">Uncharacterized protein</fullName>
    </submittedName>
</protein>